<organism evidence="2 3">
    <name type="scientific">Intestinimonas butyriciproducens</name>
    <dbReference type="NCBI Taxonomy" id="1297617"/>
    <lineage>
        <taxon>Bacteria</taxon>
        <taxon>Bacillati</taxon>
        <taxon>Bacillota</taxon>
        <taxon>Clostridia</taxon>
        <taxon>Eubacteriales</taxon>
        <taxon>Intestinimonas</taxon>
    </lineage>
</organism>
<dbReference type="Proteomes" id="UP000064844">
    <property type="component" value="Chromosome"/>
</dbReference>
<feature type="domain" description="DUF4422" evidence="1">
    <location>
        <begin position="16"/>
        <end position="252"/>
    </location>
</feature>
<sequence>MSNIRIFVSHRIDIESELIDNPVYVPVRCGAAFDQQNPMNIPGDDTGDNISERRMSFCEFTVQYWAWKNYDADYYGLCHYRRYLSFSPVHFKTDEYTMVRVPVLTPGCKKRYGLLDGVGMERLISQYDIVTSEYAPVARIPAFSRKQHAVRDLWMEQAGSFFEASSIDLLFELIDRMAPEYSQSAREYLDGSLHRGFNCFVLKKELFDRLCRFQFPIMFEVEKRLDTTGYTQTMQRTPAFLGEMMYGIFLYHVTKNETWRVKELQLVFFADTERIRGKLDLARRCLWSILDRYLRAIVDPVMPKGSVRRERLKKLFYTFTPAKQRGIANIK</sequence>
<accession>A0A0S2W589</accession>
<dbReference type="Pfam" id="PF14393">
    <property type="entry name" value="DUF4422"/>
    <property type="match status" value="1"/>
</dbReference>
<reference evidence="2 3" key="1">
    <citation type="journal article" date="2015" name="Nat. Commun.">
        <title>Production of butyrate from lysine and the Amadori product fructoselysine by a human gut commensal.</title>
        <authorList>
            <person name="Bui T.P."/>
            <person name="Ritari J."/>
            <person name="Boeren S."/>
            <person name="de Waard P."/>
            <person name="Plugge C.M."/>
            <person name="de Vos W.M."/>
        </authorList>
    </citation>
    <scope>NUCLEOTIDE SEQUENCE [LARGE SCALE GENOMIC DNA]</scope>
    <source>
        <strain evidence="2 3">AF211</strain>
    </source>
</reference>
<dbReference type="KEGG" id="ibu:IB211_02084c"/>
<reference evidence="3" key="2">
    <citation type="submission" date="2015-04" db="EMBL/GenBank/DDBJ databases">
        <title>A butyrogenic pathway from the amino acid lysine in a human gut commensal.</title>
        <authorList>
            <person name="de Vos W.M."/>
            <person name="Bui N.T.P."/>
            <person name="Plugge C.M."/>
            <person name="Ritari J."/>
        </authorList>
    </citation>
    <scope>NUCLEOTIDE SEQUENCE [LARGE SCALE GENOMIC DNA]</scope>
    <source>
        <strain evidence="3">AF211</strain>
    </source>
</reference>
<evidence type="ECO:0000313" key="3">
    <source>
        <dbReference type="Proteomes" id="UP000064844"/>
    </source>
</evidence>
<dbReference type="GO" id="GO:0016740">
    <property type="term" value="F:transferase activity"/>
    <property type="evidence" value="ECO:0007669"/>
    <property type="project" value="UniProtKB-KW"/>
</dbReference>
<dbReference type="PATRIC" id="fig|1297617.4.peg.2148"/>
<gene>
    <name evidence="2" type="ORF">IB211_02084c</name>
</gene>
<dbReference type="STRING" id="1297617.IB211_02084c"/>
<evidence type="ECO:0000313" key="2">
    <source>
        <dbReference type="EMBL" id="ALP94475.1"/>
    </source>
</evidence>
<dbReference type="AlphaFoldDB" id="A0A0S2W589"/>
<name>A0A0S2W589_9FIRM</name>
<protein>
    <submittedName>
        <fullName evidence="2">Glycosyltransferase</fullName>
    </submittedName>
</protein>
<proteinExistence type="predicted"/>
<keyword evidence="3" id="KW-1185">Reference proteome</keyword>
<evidence type="ECO:0000259" key="1">
    <source>
        <dbReference type="Pfam" id="PF14393"/>
    </source>
</evidence>
<keyword evidence="2" id="KW-0808">Transferase</keyword>
<dbReference type="RefSeq" id="WP_058117977.1">
    <property type="nucleotide sequence ID" value="NZ_CP011307.1"/>
</dbReference>
<dbReference type="EMBL" id="CP011307">
    <property type="protein sequence ID" value="ALP94475.1"/>
    <property type="molecule type" value="Genomic_DNA"/>
</dbReference>
<dbReference type="InterPro" id="IPR025536">
    <property type="entry name" value="DUF4422"/>
</dbReference>